<proteinExistence type="predicted"/>
<sequence length="87" mass="9494">MGKWGPCYLPEKKPDFMSISFHDGSGHGIYQRISEGNFLCQAGLIQAVHESCAGRQFVAPVVICITSTSLAAFGSLFQSLVKTRRSK</sequence>
<keyword evidence="1" id="KW-0472">Membrane</keyword>
<accession>A0A8T0GT52</accession>
<dbReference type="AlphaFoldDB" id="A0A8T0GT52"/>
<evidence type="ECO:0000313" key="2">
    <source>
        <dbReference type="EMBL" id="KAG0561344.1"/>
    </source>
</evidence>
<feature type="transmembrane region" description="Helical" evidence="1">
    <location>
        <begin position="57"/>
        <end position="77"/>
    </location>
</feature>
<gene>
    <name evidence="2" type="ORF">KC19_9G057300</name>
</gene>
<evidence type="ECO:0000313" key="3">
    <source>
        <dbReference type="Proteomes" id="UP000822688"/>
    </source>
</evidence>
<reference evidence="2" key="1">
    <citation type="submission" date="2020-06" db="EMBL/GenBank/DDBJ databases">
        <title>WGS assembly of Ceratodon purpureus strain R40.</title>
        <authorList>
            <person name="Carey S.B."/>
            <person name="Jenkins J."/>
            <person name="Shu S."/>
            <person name="Lovell J.T."/>
            <person name="Sreedasyam A."/>
            <person name="Maumus F."/>
            <person name="Tiley G.P."/>
            <person name="Fernandez-Pozo N."/>
            <person name="Barry K."/>
            <person name="Chen C."/>
            <person name="Wang M."/>
            <person name="Lipzen A."/>
            <person name="Daum C."/>
            <person name="Saski C.A."/>
            <person name="Payton A.C."/>
            <person name="Mcbreen J.C."/>
            <person name="Conrad R.E."/>
            <person name="Kollar L.M."/>
            <person name="Olsson S."/>
            <person name="Huttunen S."/>
            <person name="Landis J.B."/>
            <person name="Wickett N.J."/>
            <person name="Johnson M.G."/>
            <person name="Rensing S.A."/>
            <person name="Grimwood J."/>
            <person name="Schmutz J."/>
            <person name="Mcdaniel S.F."/>
        </authorList>
    </citation>
    <scope>NUCLEOTIDE SEQUENCE</scope>
    <source>
        <strain evidence="2">R40</strain>
    </source>
</reference>
<protein>
    <submittedName>
        <fullName evidence="2">Uncharacterized protein</fullName>
    </submittedName>
</protein>
<keyword evidence="1" id="KW-1133">Transmembrane helix</keyword>
<dbReference type="EMBL" id="CM026430">
    <property type="protein sequence ID" value="KAG0561344.1"/>
    <property type="molecule type" value="Genomic_DNA"/>
</dbReference>
<name>A0A8T0GT52_CERPU</name>
<dbReference type="Proteomes" id="UP000822688">
    <property type="component" value="Chromosome 9"/>
</dbReference>
<organism evidence="2 3">
    <name type="scientific">Ceratodon purpureus</name>
    <name type="common">Fire moss</name>
    <name type="synonym">Dicranum purpureum</name>
    <dbReference type="NCBI Taxonomy" id="3225"/>
    <lineage>
        <taxon>Eukaryota</taxon>
        <taxon>Viridiplantae</taxon>
        <taxon>Streptophyta</taxon>
        <taxon>Embryophyta</taxon>
        <taxon>Bryophyta</taxon>
        <taxon>Bryophytina</taxon>
        <taxon>Bryopsida</taxon>
        <taxon>Dicranidae</taxon>
        <taxon>Pseudoditrichales</taxon>
        <taxon>Ditrichaceae</taxon>
        <taxon>Ceratodon</taxon>
    </lineage>
</organism>
<evidence type="ECO:0000256" key="1">
    <source>
        <dbReference type="SAM" id="Phobius"/>
    </source>
</evidence>
<comment type="caution">
    <text evidence="2">The sequence shown here is derived from an EMBL/GenBank/DDBJ whole genome shotgun (WGS) entry which is preliminary data.</text>
</comment>
<keyword evidence="1" id="KW-0812">Transmembrane</keyword>
<keyword evidence="3" id="KW-1185">Reference proteome</keyword>